<evidence type="ECO:0000256" key="6">
    <source>
        <dbReference type="ARBA" id="ARBA00020276"/>
    </source>
</evidence>
<dbReference type="RefSeq" id="WP_017376134.1">
    <property type="nucleotide sequence ID" value="NZ_CP012508.1"/>
</dbReference>
<comment type="catalytic activity">
    <reaction evidence="1">
        <text>(6R)-L-erythro-5,6,7,8-tetrahydrobiopterin + L-phenylalanine + O2 = (4aS,6R)-4a-hydroxy-L-erythro-5,6,7,8-tetrahydrobiopterin + L-tyrosine</text>
        <dbReference type="Rhea" id="RHEA:20273"/>
        <dbReference type="ChEBI" id="CHEBI:15379"/>
        <dbReference type="ChEBI" id="CHEBI:15642"/>
        <dbReference type="ChEBI" id="CHEBI:58095"/>
        <dbReference type="ChEBI" id="CHEBI:58315"/>
        <dbReference type="ChEBI" id="CHEBI:59560"/>
        <dbReference type="EC" id="1.14.16.1"/>
    </reaction>
</comment>
<keyword evidence="9 13" id="KW-0408">Iron</keyword>
<dbReference type="GO" id="GO:0006559">
    <property type="term" value="P:L-phenylalanine catabolic process"/>
    <property type="evidence" value="ECO:0007669"/>
    <property type="project" value="UniProtKB-UniPathway"/>
</dbReference>
<name>A0A1L6TG21_PISSA</name>
<dbReference type="InterPro" id="IPR036951">
    <property type="entry name" value="ArAA_hydroxylase_sf"/>
</dbReference>
<evidence type="ECO:0000256" key="3">
    <source>
        <dbReference type="ARBA" id="ARBA00005088"/>
    </source>
</evidence>
<dbReference type="Proteomes" id="UP000029558">
    <property type="component" value="Chromosome"/>
</dbReference>
<evidence type="ECO:0000256" key="1">
    <source>
        <dbReference type="ARBA" id="ARBA00001060"/>
    </source>
</evidence>
<dbReference type="NCBIfam" id="TIGR01267">
    <property type="entry name" value="Phe4hydrox_mono"/>
    <property type="match status" value="1"/>
</dbReference>
<dbReference type="GO" id="GO:0005506">
    <property type="term" value="F:iron ion binding"/>
    <property type="evidence" value="ECO:0007669"/>
    <property type="project" value="InterPro"/>
</dbReference>
<evidence type="ECO:0000256" key="12">
    <source>
        <dbReference type="ARBA" id="ARBA00029922"/>
    </source>
</evidence>
<dbReference type="SUPFAM" id="SSF56534">
    <property type="entry name" value="Aromatic aminoacid monoxygenases, catalytic and oligomerization domains"/>
    <property type="match status" value="1"/>
</dbReference>
<evidence type="ECO:0000256" key="4">
    <source>
        <dbReference type="ARBA" id="ARBA00009712"/>
    </source>
</evidence>
<evidence type="ECO:0000256" key="11">
    <source>
        <dbReference type="ARBA" id="ARBA00023232"/>
    </source>
</evidence>
<dbReference type="AlphaFoldDB" id="A0A1L6TG21"/>
<dbReference type="InterPro" id="IPR018301">
    <property type="entry name" value="ArAA_hydroxylase_Fe/CU_BS"/>
</dbReference>
<dbReference type="InterPro" id="IPR036329">
    <property type="entry name" value="Aro-AA_hydroxylase_C_sf"/>
</dbReference>
<dbReference type="NCBIfam" id="NF008877">
    <property type="entry name" value="PRK11913.1-2"/>
    <property type="match status" value="1"/>
</dbReference>
<feature type="binding site" evidence="13">
    <location>
        <position position="124"/>
    </location>
    <ligand>
        <name>Fe cation</name>
        <dbReference type="ChEBI" id="CHEBI:24875"/>
    </ligand>
</feature>
<comment type="similarity">
    <text evidence="4">Belongs to the biopterin-dependent aromatic amino acid hydroxylase family.</text>
</comment>
<evidence type="ECO:0000256" key="9">
    <source>
        <dbReference type="ARBA" id="ARBA00023004"/>
    </source>
</evidence>
<dbReference type="GO" id="GO:0004505">
    <property type="term" value="F:phenylalanine 4-monooxygenase activity"/>
    <property type="evidence" value="ECO:0007669"/>
    <property type="project" value="UniProtKB-EC"/>
</dbReference>
<proteinExistence type="inferred from homology"/>
<dbReference type="InterPro" id="IPR019774">
    <property type="entry name" value="Aromatic-AA_hydroxylase_C"/>
</dbReference>
<organism evidence="14 15">
    <name type="scientific">Piscirickettsia salmonis</name>
    <dbReference type="NCBI Taxonomy" id="1238"/>
    <lineage>
        <taxon>Bacteria</taxon>
        <taxon>Pseudomonadati</taxon>
        <taxon>Pseudomonadota</taxon>
        <taxon>Gammaproteobacteria</taxon>
        <taxon>Thiotrichales</taxon>
        <taxon>Piscirickettsiaceae</taxon>
        <taxon>Piscirickettsia</taxon>
    </lineage>
</organism>
<keyword evidence="7 13" id="KW-0479">Metal-binding</keyword>
<dbReference type="EMBL" id="CP012508">
    <property type="protein sequence ID" value="ALB21346.1"/>
    <property type="molecule type" value="Genomic_DNA"/>
</dbReference>
<dbReference type="PROSITE" id="PS51410">
    <property type="entry name" value="BH4_AAA_HYDROXYL_2"/>
    <property type="match status" value="1"/>
</dbReference>
<reference evidence="14 15" key="1">
    <citation type="journal article" date="2014" name="Genome Announc.">
        <title>Comparative Genome Analysis of Two Isolates of the Fish Pathogen Piscirickettsia salmonis from Different Hosts Reveals Major Differences in Virulence-Associated Secretion Systems.</title>
        <authorList>
            <person name="Bohle H."/>
            <person name="Henriquez P."/>
            <person name="Grothusen H."/>
            <person name="Navas E."/>
            <person name="Sandoval A."/>
            <person name="Bustamante F."/>
            <person name="Bustos P."/>
            <person name="Mancilla M."/>
        </authorList>
    </citation>
    <scope>NUCLEOTIDE SEQUENCE [LARGE SCALE GENOMIC DNA]</scope>
    <source>
        <strain evidence="15">B1-32597</strain>
    </source>
</reference>
<dbReference type="Gene3D" id="1.10.800.10">
    <property type="entry name" value="Aromatic amino acid hydroxylase"/>
    <property type="match status" value="1"/>
</dbReference>
<accession>A0A1L6TG21</accession>
<dbReference type="OrthoDB" id="9780502at2"/>
<comment type="pathway">
    <text evidence="3">Amino-acid degradation; L-phenylalanine degradation; acetoacetate and fumarate from L-phenylalanine: step 1/6.</text>
</comment>
<keyword evidence="10" id="KW-0503">Monooxygenase</keyword>
<protein>
    <recommendedName>
        <fullName evidence="6">Phenylalanine-4-hydroxylase</fullName>
        <ecNumber evidence="5">1.14.16.1</ecNumber>
    </recommendedName>
    <alternativeName>
        <fullName evidence="12">Phe-4-monooxygenase</fullName>
    </alternativeName>
</protein>
<evidence type="ECO:0000256" key="7">
    <source>
        <dbReference type="ARBA" id="ARBA00022723"/>
    </source>
</evidence>
<evidence type="ECO:0000256" key="8">
    <source>
        <dbReference type="ARBA" id="ARBA00023002"/>
    </source>
</evidence>
<gene>
    <name evidence="14" type="ORF">KU39_160</name>
</gene>
<sequence length="261" mass="30301">MHIYQAKVPDAHGFIDFSMDEHQVWHTLFQRQEKIIQNRACDEFIHGLALLELPNDRIPQPQDISKILTKLTGWSIEPVPAIIPAHQFFSLLANKKFPAASFIRRYEDLEYLKEPDIFHEIFGHCPLLTHPAYANFLQYYGKLALQASGAQLKLLERLFWFTIEFGLIRSNQGLRIYGGGILSSIQETQFSLESKEALRHPFDITTVMATDYRYDHIQPNYFIINQLEDLYELMALDLLALTAQQLELPTHHQASKSEKIF</sequence>
<dbReference type="PROSITE" id="PS00367">
    <property type="entry name" value="BH4_AAA_HYDROXYL_1"/>
    <property type="match status" value="1"/>
</dbReference>
<comment type="cofactor">
    <cofactor evidence="2 13">
        <name>Fe(2+)</name>
        <dbReference type="ChEBI" id="CHEBI:29033"/>
    </cofactor>
</comment>
<dbReference type="InterPro" id="IPR001273">
    <property type="entry name" value="ArAA_hydroxylase"/>
</dbReference>
<dbReference type="Pfam" id="PF00351">
    <property type="entry name" value="Biopterin_H"/>
    <property type="match status" value="1"/>
</dbReference>
<dbReference type="PANTHER" id="PTHR11473">
    <property type="entry name" value="AROMATIC AMINO ACID HYDROXYLASE"/>
    <property type="match status" value="1"/>
</dbReference>
<dbReference type="EC" id="1.14.16.1" evidence="5"/>
<evidence type="ECO:0000313" key="14">
    <source>
        <dbReference type="EMBL" id="ALB21346.1"/>
    </source>
</evidence>
<keyword evidence="11" id="KW-0585">Phenylalanine catabolism</keyword>
<evidence type="ECO:0000256" key="2">
    <source>
        <dbReference type="ARBA" id="ARBA00001954"/>
    </source>
</evidence>
<feature type="binding site" evidence="13">
    <location>
        <position position="119"/>
    </location>
    <ligand>
        <name>Fe cation</name>
        <dbReference type="ChEBI" id="CHEBI:24875"/>
    </ligand>
</feature>
<evidence type="ECO:0000313" key="15">
    <source>
        <dbReference type="Proteomes" id="UP000029558"/>
    </source>
</evidence>
<evidence type="ECO:0000256" key="13">
    <source>
        <dbReference type="PIRSR" id="PIRSR601273-2"/>
    </source>
</evidence>
<evidence type="ECO:0000256" key="5">
    <source>
        <dbReference type="ARBA" id="ARBA00011995"/>
    </source>
</evidence>
<dbReference type="PRINTS" id="PR00372">
    <property type="entry name" value="FYWHYDRXLASE"/>
</dbReference>
<evidence type="ECO:0000256" key="10">
    <source>
        <dbReference type="ARBA" id="ARBA00023033"/>
    </source>
</evidence>
<feature type="binding site" evidence="13">
    <location>
        <position position="164"/>
    </location>
    <ligand>
        <name>Fe cation</name>
        <dbReference type="ChEBI" id="CHEBI:24875"/>
    </ligand>
</feature>
<dbReference type="CDD" id="cd03348">
    <property type="entry name" value="pro_PheOH"/>
    <property type="match status" value="1"/>
</dbReference>
<dbReference type="PANTHER" id="PTHR11473:SF24">
    <property type="entry name" value="PHENYLALANINE-4-HYDROXYLASE"/>
    <property type="match status" value="1"/>
</dbReference>
<keyword evidence="8 14" id="KW-0560">Oxidoreductase</keyword>
<dbReference type="InterPro" id="IPR005960">
    <property type="entry name" value="Phe-4-hydroxylase_mono"/>
</dbReference>